<reference evidence="2 3" key="1">
    <citation type="submission" date="2017-10" db="EMBL/GenBank/DDBJ databases">
        <title>The draft genome sequence of Lewinella nigricans NBRC 102662.</title>
        <authorList>
            <person name="Wang K."/>
        </authorList>
    </citation>
    <scope>NUCLEOTIDE SEQUENCE [LARGE SCALE GENOMIC DNA]</scope>
    <source>
        <strain evidence="2 3">NBRC 102662</strain>
    </source>
</reference>
<dbReference type="EMBL" id="PDUD01000018">
    <property type="protein sequence ID" value="PHN06304.1"/>
    <property type="molecule type" value="Genomic_DNA"/>
</dbReference>
<evidence type="ECO:0000313" key="3">
    <source>
        <dbReference type="Proteomes" id="UP000223913"/>
    </source>
</evidence>
<protein>
    <submittedName>
        <fullName evidence="2">Ribonuclease H</fullName>
    </submittedName>
</protein>
<evidence type="ECO:0000313" key="2">
    <source>
        <dbReference type="EMBL" id="PHN06304.1"/>
    </source>
</evidence>
<accession>A0A2D0NCR7</accession>
<dbReference type="PROSITE" id="PS50879">
    <property type="entry name" value="RNASE_H_1"/>
    <property type="match status" value="1"/>
</dbReference>
<name>A0A2D0NCR7_FLAN2</name>
<sequence length="159" mass="18829">MDRLLLFTDGSVSPQSKTGYGAYLLLEERQLTMETDFHPIVTHRFESTSSTQLELQTLIWALEQIKGQKRQIVAYTDSQNILRLMDRRQSLEEKDFRKKDHKLLRHHLLYRRFFALIDTLDCRLEKVKGHLPAGQKSKLEKLFSRVDRASRKALREEKE</sequence>
<dbReference type="RefSeq" id="WP_099150287.1">
    <property type="nucleotide sequence ID" value="NZ_PDUD01000018.1"/>
</dbReference>
<gene>
    <name evidence="2" type="ORF">CRP01_12080</name>
</gene>
<dbReference type="SUPFAM" id="SSF53098">
    <property type="entry name" value="Ribonuclease H-like"/>
    <property type="match status" value="1"/>
</dbReference>
<feature type="domain" description="RNase H type-1" evidence="1">
    <location>
        <begin position="1"/>
        <end position="155"/>
    </location>
</feature>
<keyword evidence="3" id="KW-1185">Reference proteome</keyword>
<dbReference type="InterPro" id="IPR002156">
    <property type="entry name" value="RNaseH_domain"/>
</dbReference>
<comment type="caution">
    <text evidence="2">The sequence shown here is derived from an EMBL/GenBank/DDBJ whole genome shotgun (WGS) entry which is preliminary data.</text>
</comment>
<dbReference type="Proteomes" id="UP000223913">
    <property type="component" value="Unassembled WGS sequence"/>
</dbReference>
<dbReference type="OrthoDB" id="8546514at2"/>
<dbReference type="InterPro" id="IPR036397">
    <property type="entry name" value="RNaseH_sf"/>
</dbReference>
<dbReference type="AlphaFoldDB" id="A0A2D0NCR7"/>
<evidence type="ECO:0000259" key="1">
    <source>
        <dbReference type="PROSITE" id="PS50879"/>
    </source>
</evidence>
<proteinExistence type="predicted"/>
<organism evidence="2 3">
    <name type="scientific">Flavilitoribacter nigricans (strain ATCC 23147 / DSM 23189 / NBRC 102662 / NCIMB 1420 / SS-2)</name>
    <name type="common">Lewinella nigricans</name>
    <dbReference type="NCBI Taxonomy" id="1122177"/>
    <lineage>
        <taxon>Bacteria</taxon>
        <taxon>Pseudomonadati</taxon>
        <taxon>Bacteroidota</taxon>
        <taxon>Saprospiria</taxon>
        <taxon>Saprospirales</taxon>
        <taxon>Lewinellaceae</taxon>
        <taxon>Flavilitoribacter</taxon>
    </lineage>
</organism>
<dbReference type="GO" id="GO:0003676">
    <property type="term" value="F:nucleic acid binding"/>
    <property type="evidence" value="ECO:0007669"/>
    <property type="project" value="InterPro"/>
</dbReference>
<dbReference type="InterPro" id="IPR012337">
    <property type="entry name" value="RNaseH-like_sf"/>
</dbReference>
<dbReference type="Pfam" id="PF00075">
    <property type="entry name" value="RNase_H"/>
    <property type="match status" value="1"/>
</dbReference>
<dbReference type="Gene3D" id="3.30.420.10">
    <property type="entry name" value="Ribonuclease H-like superfamily/Ribonuclease H"/>
    <property type="match status" value="1"/>
</dbReference>
<dbReference type="GO" id="GO:0004523">
    <property type="term" value="F:RNA-DNA hybrid ribonuclease activity"/>
    <property type="evidence" value="ECO:0007669"/>
    <property type="project" value="InterPro"/>
</dbReference>